<dbReference type="AlphaFoldDB" id="A0A7W7Z456"/>
<dbReference type="RefSeq" id="WP_184257398.1">
    <property type="nucleotide sequence ID" value="NZ_JACHIH010000012.1"/>
</dbReference>
<evidence type="ECO:0000313" key="1">
    <source>
        <dbReference type="EMBL" id="MBB5047503.1"/>
    </source>
</evidence>
<proteinExistence type="predicted"/>
<reference evidence="1 2" key="1">
    <citation type="submission" date="2020-08" db="EMBL/GenBank/DDBJ databases">
        <title>Genomic Encyclopedia of Type Strains, Phase IV (KMG-IV): sequencing the most valuable type-strain genomes for metagenomic binning, comparative biology and taxonomic classification.</title>
        <authorList>
            <person name="Goeker M."/>
        </authorList>
    </citation>
    <scope>NUCLEOTIDE SEQUENCE [LARGE SCALE GENOMIC DNA]</scope>
    <source>
        <strain evidence="1 2">DSM 12706</strain>
    </source>
</reference>
<sequence>MPTFKLPLSGDVVQTISPWTAFLSPIGNQFGLINITLGQSSAPQVEQEVLNDIGSYGKQLGRIGDALIVLLAHLPADTRLTPDERKAIDALDDMLQQIADVKARHNRAAHRPRKIAAAA</sequence>
<gene>
    <name evidence="1" type="ORF">HNR60_002260</name>
</gene>
<dbReference type="EMBL" id="JACHIH010000012">
    <property type="protein sequence ID" value="MBB5047503.1"/>
    <property type="molecule type" value="Genomic_DNA"/>
</dbReference>
<organism evidence="1 2">
    <name type="scientific">Rhodopseudomonas rhenobacensis</name>
    <dbReference type="NCBI Taxonomy" id="87461"/>
    <lineage>
        <taxon>Bacteria</taxon>
        <taxon>Pseudomonadati</taxon>
        <taxon>Pseudomonadota</taxon>
        <taxon>Alphaproteobacteria</taxon>
        <taxon>Hyphomicrobiales</taxon>
        <taxon>Nitrobacteraceae</taxon>
        <taxon>Rhodopseudomonas</taxon>
    </lineage>
</organism>
<name>A0A7W7Z456_9BRAD</name>
<keyword evidence="2" id="KW-1185">Reference proteome</keyword>
<protein>
    <submittedName>
        <fullName evidence="1">Uncharacterized protein</fullName>
    </submittedName>
</protein>
<accession>A0A7W7Z456</accession>
<evidence type="ECO:0000313" key="2">
    <source>
        <dbReference type="Proteomes" id="UP000542353"/>
    </source>
</evidence>
<comment type="caution">
    <text evidence="1">The sequence shown here is derived from an EMBL/GenBank/DDBJ whole genome shotgun (WGS) entry which is preliminary data.</text>
</comment>
<dbReference type="Proteomes" id="UP000542353">
    <property type="component" value="Unassembled WGS sequence"/>
</dbReference>